<name>E6MIP5_9FIRM</name>
<feature type="transmembrane region" description="Helical" evidence="10">
    <location>
        <begin position="78"/>
        <end position="99"/>
    </location>
</feature>
<reference evidence="11 12" key="1">
    <citation type="submission" date="2010-12" db="EMBL/GenBank/DDBJ databases">
        <authorList>
            <person name="Muzny D."/>
            <person name="Qin X."/>
            <person name="Deng J."/>
            <person name="Jiang H."/>
            <person name="Liu Y."/>
            <person name="Qu J."/>
            <person name="Song X.-Z."/>
            <person name="Zhang L."/>
            <person name="Thornton R."/>
            <person name="Coyle M."/>
            <person name="Francisco L."/>
            <person name="Jackson L."/>
            <person name="Javaid M."/>
            <person name="Korchina V."/>
            <person name="Kovar C."/>
            <person name="Mata R."/>
            <person name="Mathew T."/>
            <person name="Ngo R."/>
            <person name="Nguyen L."/>
            <person name="Nguyen N."/>
            <person name="Okwuonu G."/>
            <person name="Ongeri F."/>
            <person name="Pham C."/>
            <person name="Simmons D."/>
            <person name="Wilczek-Boney K."/>
            <person name="Hale W."/>
            <person name="Jakkamsetti A."/>
            <person name="Pham P."/>
            <person name="Ruth R."/>
            <person name="San Lucas F."/>
            <person name="Warren J."/>
            <person name="Zhang J."/>
            <person name="Zhao Z."/>
            <person name="Zhou C."/>
            <person name="Zhu D."/>
            <person name="Lee S."/>
            <person name="Bess C."/>
            <person name="Blankenburg K."/>
            <person name="Forbes L."/>
            <person name="Fu Q."/>
            <person name="Gubbala S."/>
            <person name="Hirani K."/>
            <person name="Jayaseelan J.C."/>
            <person name="Lara F."/>
            <person name="Munidasa M."/>
            <person name="Palculict T."/>
            <person name="Patil S."/>
            <person name="Pu L.-L."/>
            <person name="Saada N."/>
            <person name="Tang L."/>
            <person name="Weissenberger G."/>
            <person name="Zhu Y."/>
            <person name="Hemphill L."/>
            <person name="Shang Y."/>
            <person name="Youmans B."/>
            <person name="Ayvaz T."/>
            <person name="Ross M."/>
            <person name="Santibanez J."/>
            <person name="Aqrawi P."/>
            <person name="Gross S."/>
            <person name="Joshi V."/>
            <person name="Fowler G."/>
            <person name="Nazareth L."/>
            <person name="Reid J."/>
            <person name="Worley K."/>
            <person name="Petrosino J."/>
            <person name="Highlander S."/>
            <person name="Gibbs R."/>
        </authorList>
    </citation>
    <scope>NUCLEOTIDE SEQUENCE [LARGE SCALE GENOMIC DNA]</scope>
    <source>
        <strain evidence="11 12">ATCC 23263</strain>
    </source>
</reference>
<dbReference type="InterPro" id="IPR001185">
    <property type="entry name" value="MS_channel"/>
</dbReference>
<comment type="similarity">
    <text evidence="2 10">Belongs to the MscL family.</text>
</comment>
<evidence type="ECO:0000256" key="5">
    <source>
        <dbReference type="ARBA" id="ARBA00022692"/>
    </source>
</evidence>
<sequence length="149" mass="15924">MKKTKGFFSEFKEFLSRGNVMDLAIGLIIGSAFTAIVTSLNNDIISPLLGLFGGVDFSNLMVKIGGNANSPVIKYGNFITAVINFLITGLVLFVIIKIVSHAANKLPLIGDDEVAEPTTKTCPYCKSEIDVTATRCPHCTSQLGEHTAA</sequence>
<evidence type="ECO:0000256" key="4">
    <source>
        <dbReference type="ARBA" id="ARBA00022475"/>
    </source>
</evidence>
<dbReference type="NCBIfam" id="TIGR00220">
    <property type="entry name" value="mscL"/>
    <property type="match status" value="1"/>
</dbReference>
<evidence type="ECO:0000313" key="11">
    <source>
        <dbReference type="EMBL" id="EFV01141.1"/>
    </source>
</evidence>
<dbReference type="InterPro" id="IPR036019">
    <property type="entry name" value="MscL_channel"/>
</dbReference>
<dbReference type="RefSeq" id="WP_006599302.1">
    <property type="nucleotide sequence ID" value="NZ_GL622359.1"/>
</dbReference>
<dbReference type="SUPFAM" id="SSF81330">
    <property type="entry name" value="Gated mechanosensitive channel"/>
    <property type="match status" value="1"/>
</dbReference>
<dbReference type="Proteomes" id="UP000004754">
    <property type="component" value="Unassembled WGS sequence"/>
</dbReference>
<organism evidence="11 12">
    <name type="scientific">Pseudoramibacter alactolyticus ATCC 23263</name>
    <dbReference type="NCBI Taxonomy" id="887929"/>
    <lineage>
        <taxon>Bacteria</taxon>
        <taxon>Bacillati</taxon>
        <taxon>Bacillota</taxon>
        <taxon>Clostridia</taxon>
        <taxon>Eubacteriales</taxon>
        <taxon>Eubacteriaceae</taxon>
        <taxon>Pseudoramibacter</taxon>
    </lineage>
</organism>
<dbReference type="Gene3D" id="1.10.1200.120">
    <property type="entry name" value="Large-conductance mechanosensitive channel, MscL, domain 1"/>
    <property type="match status" value="1"/>
</dbReference>
<keyword evidence="4 10" id="KW-1003">Cell membrane</keyword>
<keyword evidence="3 10" id="KW-0813">Transport</keyword>
<keyword evidence="7 10" id="KW-0406">Ion transport</keyword>
<gene>
    <name evidence="10 11" type="primary">mscL</name>
    <name evidence="11" type="ORF">HMP0721_1880</name>
</gene>
<dbReference type="PROSITE" id="PS01327">
    <property type="entry name" value="MSCL"/>
    <property type="match status" value="1"/>
</dbReference>
<dbReference type="PANTHER" id="PTHR30266:SF2">
    <property type="entry name" value="LARGE-CONDUCTANCE MECHANOSENSITIVE CHANNEL"/>
    <property type="match status" value="1"/>
</dbReference>
<evidence type="ECO:0000256" key="2">
    <source>
        <dbReference type="ARBA" id="ARBA00007254"/>
    </source>
</evidence>
<evidence type="ECO:0000256" key="3">
    <source>
        <dbReference type="ARBA" id="ARBA00022448"/>
    </source>
</evidence>
<dbReference type="AlphaFoldDB" id="E6MIP5"/>
<proteinExistence type="inferred from homology"/>
<protein>
    <recommendedName>
        <fullName evidence="10">Large-conductance mechanosensitive channel</fullName>
    </recommendedName>
</protein>
<keyword evidence="9 10" id="KW-0407">Ion channel</keyword>
<comment type="subcellular location">
    <subcellularLocation>
        <location evidence="1 10">Cell membrane</location>
        <topology evidence="1 10">Multi-pass membrane protein</topology>
    </subcellularLocation>
</comment>
<evidence type="ECO:0000313" key="12">
    <source>
        <dbReference type="Proteomes" id="UP000004754"/>
    </source>
</evidence>
<dbReference type="Pfam" id="PF01741">
    <property type="entry name" value="MscL"/>
    <property type="match status" value="1"/>
</dbReference>
<dbReference type="PANTHER" id="PTHR30266">
    <property type="entry name" value="MECHANOSENSITIVE CHANNEL MSCL"/>
    <property type="match status" value="1"/>
</dbReference>
<comment type="subunit">
    <text evidence="10">Homopentamer.</text>
</comment>
<evidence type="ECO:0000256" key="9">
    <source>
        <dbReference type="ARBA" id="ARBA00023303"/>
    </source>
</evidence>
<dbReference type="EMBL" id="AEQN01000023">
    <property type="protein sequence ID" value="EFV01141.1"/>
    <property type="molecule type" value="Genomic_DNA"/>
</dbReference>
<dbReference type="PRINTS" id="PR01264">
    <property type="entry name" value="MECHCHANNEL"/>
</dbReference>
<dbReference type="GO" id="GO:0005886">
    <property type="term" value="C:plasma membrane"/>
    <property type="evidence" value="ECO:0007669"/>
    <property type="project" value="UniProtKB-SubCell"/>
</dbReference>
<comment type="function">
    <text evidence="10">Channel that opens in response to stretch forces in the membrane lipid bilayer. May participate in the regulation of osmotic pressure changes within the cell.</text>
</comment>
<dbReference type="InterPro" id="IPR037673">
    <property type="entry name" value="MSC/AndL"/>
</dbReference>
<dbReference type="eggNOG" id="COG1970">
    <property type="taxonomic scope" value="Bacteria"/>
</dbReference>
<keyword evidence="8 10" id="KW-0472">Membrane</keyword>
<dbReference type="OrthoDB" id="9810350at2"/>
<dbReference type="GO" id="GO:0008381">
    <property type="term" value="F:mechanosensitive monoatomic ion channel activity"/>
    <property type="evidence" value="ECO:0007669"/>
    <property type="project" value="UniProtKB-UniRule"/>
</dbReference>
<comment type="caution">
    <text evidence="11">The sequence shown here is derived from an EMBL/GenBank/DDBJ whole genome shotgun (WGS) entry which is preliminary data.</text>
</comment>
<keyword evidence="6 10" id="KW-1133">Transmembrane helix</keyword>
<dbReference type="HOGENOM" id="CLU_095787_2_3_9"/>
<accession>E6MIP5</accession>
<evidence type="ECO:0000256" key="10">
    <source>
        <dbReference type="HAMAP-Rule" id="MF_00115"/>
    </source>
</evidence>
<evidence type="ECO:0000256" key="7">
    <source>
        <dbReference type="ARBA" id="ARBA00023065"/>
    </source>
</evidence>
<dbReference type="HAMAP" id="MF_00115">
    <property type="entry name" value="MscL"/>
    <property type="match status" value="1"/>
</dbReference>
<keyword evidence="5 10" id="KW-0812">Transmembrane</keyword>
<evidence type="ECO:0000256" key="6">
    <source>
        <dbReference type="ARBA" id="ARBA00022989"/>
    </source>
</evidence>
<dbReference type="STRING" id="887929.HMP0721_1880"/>
<evidence type="ECO:0000256" key="1">
    <source>
        <dbReference type="ARBA" id="ARBA00004651"/>
    </source>
</evidence>
<dbReference type="InterPro" id="IPR019823">
    <property type="entry name" value="Mechanosensitive_channel_CS"/>
</dbReference>
<evidence type="ECO:0000256" key="8">
    <source>
        <dbReference type="ARBA" id="ARBA00023136"/>
    </source>
</evidence>
<keyword evidence="12" id="KW-1185">Reference proteome</keyword>
<feature type="transmembrane region" description="Helical" evidence="10">
    <location>
        <begin position="20"/>
        <end position="40"/>
    </location>
</feature>